<feature type="compositionally biased region" description="Basic and acidic residues" evidence="1">
    <location>
        <begin position="80"/>
        <end position="100"/>
    </location>
</feature>
<dbReference type="KEGG" id="rrd:RradSPS_0682"/>
<dbReference type="Proteomes" id="UP000025229">
    <property type="component" value="Chromosome"/>
</dbReference>
<dbReference type="STRING" id="42256.RradSPS_0682"/>
<dbReference type="RefSeq" id="WP_038680728.1">
    <property type="nucleotide sequence ID" value="NZ_CP007514.1"/>
</dbReference>
<gene>
    <name evidence="3" type="ORF">RradSPS_0682</name>
    <name evidence="4" type="ORF">SIL72_04975</name>
</gene>
<keyword evidence="2" id="KW-1133">Transmembrane helix</keyword>
<evidence type="ECO:0000313" key="5">
    <source>
        <dbReference type="Proteomes" id="UP000025229"/>
    </source>
</evidence>
<evidence type="ECO:0000256" key="1">
    <source>
        <dbReference type="SAM" id="MobiDB-lite"/>
    </source>
</evidence>
<reference evidence="4" key="2">
    <citation type="submission" date="2023-11" db="EMBL/GenBank/DDBJ databases">
        <title>MicrobeMod: A computational toolkit for identifying prokaryotic methylation and restriction-modification with nanopore sequencing.</title>
        <authorList>
            <person name="Crits-Christoph A."/>
            <person name="Kang S.C."/>
            <person name="Lee H."/>
            <person name="Ostrov N."/>
        </authorList>
    </citation>
    <scope>NUCLEOTIDE SEQUENCE</scope>
    <source>
        <strain evidence="4">ATCC 51242</strain>
    </source>
</reference>
<keyword evidence="5" id="KW-1185">Reference proteome</keyword>
<accession>A0A023X1T2</accession>
<keyword evidence="2" id="KW-0472">Membrane</keyword>
<feature type="transmembrane region" description="Helical" evidence="2">
    <location>
        <begin position="12"/>
        <end position="32"/>
    </location>
</feature>
<evidence type="ECO:0000313" key="4">
    <source>
        <dbReference type="EMBL" id="MDX5893378.1"/>
    </source>
</evidence>
<feature type="region of interest" description="Disordered" evidence="1">
    <location>
        <begin position="73"/>
        <end position="119"/>
    </location>
</feature>
<evidence type="ECO:0000313" key="3">
    <source>
        <dbReference type="EMBL" id="AHY45965.1"/>
    </source>
</evidence>
<dbReference type="EMBL" id="CP007514">
    <property type="protein sequence ID" value="AHY45965.1"/>
    <property type="molecule type" value="Genomic_DNA"/>
</dbReference>
<dbReference type="AlphaFoldDB" id="A0A023X1T2"/>
<feature type="transmembrane region" description="Helical" evidence="2">
    <location>
        <begin position="44"/>
        <end position="65"/>
    </location>
</feature>
<organism evidence="3 5">
    <name type="scientific">Rubrobacter radiotolerans</name>
    <name type="common">Arthrobacter radiotolerans</name>
    <dbReference type="NCBI Taxonomy" id="42256"/>
    <lineage>
        <taxon>Bacteria</taxon>
        <taxon>Bacillati</taxon>
        <taxon>Actinomycetota</taxon>
        <taxon>Rubrobacteria</taxon>
        <taxon>Rubrobacterales</taxon>
        <taxon>Rubrobacteraceae</taxon>
        <taxon>Rubrobacter</taxon>
    </lineage>
</organism>
<dbReference type="HOGENOM" id="CLU_2169199_0_0_11"/>
<keyword evidence="2" id="KW-0812">Transmembrane</keyword>
<sequence length="119" mass="13515">MFQDLDWGWALKRAGIVVLIYLVLMYVLSTVAPETFGLQSAAEWVPLLINAVLFFFVFTLVYAFIERSRRRRLGGGTNAKSDRNAKAKADGDDEPREPGKLKGKANPNTSRRKATRRRR</sequence>
<name>A0A023X1T2_RUBRA</name>
<protein>
    <submittedName>
        <fullName evidence="3">Uncharacterized protein</fullName>
    </submittedName>
</protein>
<dbReference type="EMBL" id="JAWXXX010000001">
    <property type="protein sequence ID" value="MDX5893378.1"/>
    <property type="molecule type" value="Genomic_DNA"/>
</dbReference>
<reference evidence="3 5" key="1">
    <citation type="submission" date="2014-03" db="EMBL/GenBank/DDBJ databases">
        <title>Complete genome sequence of the Radio-Resistant Rubrobacter radiotolerans RSPS-4.</title>
        <authorList>
            <person name="Egas C.C."/>
            <person name="Barroso C.C."/>
            <person name="Froufe H.J.C."/>
            <person name="Pacheco J.J."/>
            <person name="Albuquerque L.L."/>
            <person name="da Costa M.M.S."/>
        </authorList>
    </citation>
    <scope>NUCLEOTIDE SEQUENCE [LARGE SCALE GENOMIC DNA]</scope>
    <source>
        <strain evidence="3 5">RSPS-4</strain>
    </source>
</reference>
<evidence type="ECO:0000256" key="2">
    <source>
        <dbReference type="SAM" id="Phobius"/>
    </source>
</evidence>
<dbReference type="OrthoDB" id="9939652at2"/>
<proteinExistence type="predicted"/>
<feature type="compositionally biased region" description="Basic residues" evidence="1">
    <location>
        <begin position="110"/>
        <end position="119"/>
    </location>
</feature>
<dbReference type="Proteomes" id="UP001281130">
    <property type="component" value="Unassembled WGS sequence"/>
</dbReference>